<accession>A0A178M807</accession>
<dbReference type="SMART" id="SM00862">
    <property type="entry name" value="Trans_reg_C"/>
    <property type="match status" value="1"/>
</dbReference>
<evidence type="ECO:0000313" key="6">
    <source>
        <dbReference type="Proteomes" id="UP000078287"/>
    </source>
</evidence>
<protein>
    <submittedName>
        <fullName evidence="5">Transcriptional regulator</fullName>
    </submittedName>
</protein>
<dbReference type="Pfam" id="PF00498">
    <property type="entry name" value="FHA"/>
    <property type="match status" value="1"/>
</dbReference>
<dbReference type="InterPro" id="IPR050923">
    <property type="entry name" value="Cell_Proc_Reg/RNA_Proc"/>
</dbReference>
<dbReference type="Gene3D" id="1.10.10.10">
    <property type="entry name" value="Winged helix-like DNA-binding domain superfamily/Winged helix DNA-binding domain"/>
    <property type="match status" value="1"/>
</dbReference>
<dbReference type="CDD" id="cd00060">
    <property type="entry name" value="FHA"/>
    <property type="match status" value="1"/>
</dbReference>
<evidence type="ECO:0000259" key="4">
    <source>
        <dbReference type="PROSITE" id="PS51755"/>
    </source>
</evidence>
<dbReference type="OrthoDB" id="162419at2"/>
<keyword evidence="6" id="KW-1185">Reference proteome</keyword>
<dbReference type="GO" id="GO:0000160">
    <property type="term" value="P:phosphorelay signal transduction system"/>
    <property type="evidence" value="ECO:0007669"/>
    <property type="project" value="InterPro"/>
</dbReference>
<dbReference type="InterPro" id="IPR000253">
    <property type="entry name" value="FHA_dom"/>
</dbReference>
<dbReference type="InterPro" id="IPR036388">
    <property type="entry name" value="WH-like_DNA-bd_sf"/>
</dbReference>
<gene>
    <name evidence="5" type="ORF">A6A03_03265</name>
</gene>
<feature type="domain" description="OmpR/PhoB-type" evidence="4">
    <location>
        <begin position="111"/>
        <end position="213"/>
    </location>
</feature>
<evidence type="ECO:0000313" key="5">
    <source>
        <dbReference type="EMBL" id="OAN44178.1"/>
    </source>
</evidence>
<sequence>MQSAPAPQLIVKRSNGDYREIVWDRPVITVGRDGANDIIIDHPLASRRHARFEQTEEGFFIRDLESTNGTFLNQERLIGARSLHHSDQILIADTVIIFNDPAATMKGTLDPALLRAVRAEIRVDEPTKSVYIRGELLTPPLTVKEFQLLALLYRRQGEVVSKEEIASQVWDYAIFDYNAIDALVYRLRQRIEPDPSRPRYLVTQRGFGYKLIVAPDAEPAG</sequence>
<evidence type="ECO:0000259" key="3">
    <source>
        <dbReference type="PROSITE" id="PS50006"/>
    </source>
</evidence>
<organism evidence="5 6">
    <name type="scientific">Chloroflexus islandicus</name>
    <dbReference type="NCBI Taxonomy" id="1707952"/>
    <lineage>
        <taxon>Bacteria</taxon>
        <taxon>Bacillati</taxon>
        <taxon>Chloroflexota</taxon>
        <taxon>Chloroflexia</taxon>
        <taxon>Chloroflexales</taxon>
        <taxon>Chloroflexineae</taxon>
        <taxon>Chloroflexaceae</taxon>
        <taxon>Chloroflexus</taxon>
    </lineage>
</organism>
<dbReference type="InterPro" id="IPR016032">
    <property type="entry name" value="Sig_transdc_resp-reg_C-effctor"/>
</dbReference>
<dbReference type="Pfam" id="PF00486">
    <property type="entry name" value="Trans_reg_C"/>
    <property type="match status" value="1"/>
</dbReference>
<dbReference type="InterPro" id="IPR008984">
    <property type="entry name" value="SMAD_FHA_dom_sf"/>
</dbReference>
<dbReference type="CDD" id="cd00383">
    <property type="entry name" value="trans_reg_C"/>
    <property type="match status" value="1"/>
</dbReference>
<dbReference type="PROSITE" id="PS51755">
    <property type="entry name" value="OMPR_PHOB"/>
    <property type="match status" value="1"/>
</dbReference>
<dbReference type="Gene3D" id="2.60.200.20">
    <property type="match status" value="1"/>
</dbReference>
<dbReference type="PANTHER" id="PTHR23308">
    <property type="entry name" value="NUCLEAR INHIBITOR OF PROTEIN PHOSPHATASE-1"/>
    <property type="match status" value="1"/>
</dbReference>
<keyword evidence="1 2" id="KW-0238">DNA-binding</keyword>
<dbReference type="GO" id="GO:0003677">
    <property type="term" value="F:DNA binding"/>
    <property type="evidence" value="ECO:0007669"/>
    <property type="project" value="UniProtKB-UniRule"/>
</dbReference>
<dbReference type="Proteomes" id="UP000078287">
    <property type="component" value="Unassembled WGS sequence"/>
</dbReference>
<evidence type="ECO:0000256" key="1">
    <source>
        <dbReference type="ARBA" id="ARBA00023125"/>
    </source>
</evidence>
<reference evidence="5 6" key="1">
    <citation type="submission" date="2016-04" db="EMBL/GenBank/DDBJ databases">
        <title>Chloroflexus islandicus sp. nov., a thermophilic filamentous anoxygenic phototrophic bacterium from geyser Strokkur (Iceland).</title>
        <authorList>
            <person name="Gaisin V.A."/>
            <person name="Kalashnikov A.M."/>
            <person name="Sukhacheva M.V."/>
            <person name="Grouzdev D.S."/>
            <person name="Ivanov T.M."/>
            <person name="Kuznetsov B."/>
            <person name="Gorlenko V.M."/>
        </authorList>
    </citation>
    <scope>NUCLEOTIDE SEQUENCE [LARGE SCALE GENOMIC DNA]</scope>
    <source>
        <strain evidence="6">isl-2</strain>
    </source>
</reference>
<dbReference type="STRING" id="1707952.A6A03_03265"/>
<feature type="DNA-binding region" description="OmpR/PhoB-type" evidence="2">
    <location>
        <begin position="111"/>
        <end position="213"/>
    </location>
</feature>
<dbReference type="SMART" id="SM00240">
    <property type="entry name" value="FHA"/>
    <property type="match status" value="1"/>
</dbReference>
<dbReference type="EMBL" id="LWQS01000071">
    <property type="protein sequence ID" value="OAN44178.1"/>
    <property type="molecule type" value="Genomic_DNA"/>
</dbReference>
<evidence type="ECO:0000256" key="2">
    <source>
        <dbReference type="PROSITE-ProRule" id="PRU01091"/>
    </source>
</evidence>
<dbReference type="InterPro" id="IPR001867">
    <property type="entry name" value="OmpR/PhoB-type_DNA-bd"/>
</dbReference>
<dbReference type="AlphaFoldDB" id="A0A178M807"/>
<comment type="caution">
    <text evidence="5">The sequence shown here is derived from an EMBL/GenBank/DDBJ whole genome shotgun (WGS) entry which is preliminary data.</text>
</comment>
<dbReference type="GO" id="GO:0006355">
    <property type="term" value="P:regulation of DNA-templated transcription"/>
    <property type="evidence" value="ECO:0007669"/>
    <property type="project" value="InterPro"/>
</dbReference>
<feature type="domain" description="FHA" evidence="3">
    <location>
        <begin position="28"/>
        <end position="77"/>
    </location>
</feature>
<dbReference type="PROSITE" id="PS50006">
    <property type="entry name" value="FHA_DOMAIN"/>
    <property type="match status" value="1"/>
</dbReference>
<dbReference type="SUPFAM" id="SSF49879">
    <property type="entry name" value="SMAD/FHA domain"/>
    <property type="match status" value="1"/>
</dbReference>
<name>A0A178M807_9CHLR</name>
<dbReference type="SUPFAM" id="SSF46894">
    <property type="entry name" value="C-terminal effector domain of the bipartite response regulators"/>
    <property type="match status" value="1"/>
</dbReference>
<dbReference type="RefSeq" id="WP_066789717.1">
    <property type="nucleotide sequence ID" value="NZ_LWQS01000071.1"/>
</dbReference>
<proteinExistence type="predicted"/>